<gene>
    <name evidence="2" type="ORF">FJM67_14705</name>
</gene>
<keyword evidence="3" id="KW-1185">Reference proteome</keyword>
<dbReference type="OrthoDB" id="9801227at2"/>
<dbReference type="Gene3D" id="2.60.120.10">
    <property type="entry name" value="Jelly Rolls"/>
    <property type="match status" value="1"/>
</dbReference>
<evidence type="ECO:0000313" key="3">
    <source>
        <dbReference type="Proteomes" id="UP000315901"/>
    </source>
</evidence>
<dbReference type="Proteomes" id="UP000315901">
    <property type="component" value="Unassembled WGS sequence"/>
</dbReference>
<dbReference type="AlphaFoldDB" id="A0A501WCN6"/>
<dbReference type="Pfam" id="PF12973">
    <property type="entry name" value="Cupin_7"/>
    <property type="match status" value="1"/>
</dbReference>
<reference evidence="2 3" key="1">
    <citation type="submission" date="2019-06" db="EMBL/GenBank/DDBJ databases">
        <title>A novel bacterium of genus Marinomonas, isolated from coastal sand.</title>
        <authorList>
            <person name="Huang H."/>
            <person name="Mo K."/>
            <person name="Hu Y."/>
        </authorList>
    </citation>
    <scope>NUCLEOTIDE SEQUENCE [LARGE SCALE GENOMIC DNA]</scope>
    <source>
        <strain evidence="2 3">HB171799</strain>
    </source>
</reference>
<protein>
    <submittedName>
        <fullName evidence="2">Anti-sigma factor</fullName>
    </submittedName>
</protein>
<comment type="caution">
    <text evidence="2">The sequence shown here is derived from an EMBL/GenBank/DDBJ whole genome shotgun (WGS) entry which is preliminary data.</text>
</comment>
<organism evidence="2 3">
    <name type="scientific">Maribrevibacterium harenarium</name>
    <dbReference type="NCBI Taxonomy" id="2589817"/>
    <lineage>
        <taxon>Bacteria</taxon>
        <taxon>Pseudomonadati</taxon>
        <taxon>Pseudomonadota</taxon>
        <taxon>Gammaproteobacteria</taxon>
        <taxon>Oceanospirillales</taxon>
        <taxon>Oceanospirillaceae</taxon>
        <taxon>Maribrevibacterium</taxon>
    </lineage>
</organism>
<dbReference type="InterPro" id="IPR025979">
    <property type="entry name" value="ChrR-like_cupin_dom"/>
</dbReference>
<evidence type="ECO:0000313" key="2">
    <source>
        <dbReference type="EMBL" id="TPE47349.1"/>
    </source>
</evidence>
<dbReference type="RefSeq" id="WP_140590860.1">
    <property type="nucleotide sequence ID" value="NZ_VFRR01000043.1"/>
</dbReference>
<feature type="domain" description="ChrR-like cupin" evidence="1">
    <location>
        <begin position="11"/>
        <end position="111"/>
    </location>
</feature>
<dbReference type="InterPro" id="IPR014710">
    <property type="entry name" value="RmlC-like_jellyroll"/>
</dbReference>
<proteinExistence type="predicted"/>
<evidence type="ECO:0000259" key="1">
    <source>
        <dbReference type="Pfam" id="PF12973"/>
    </source>
</evidence>
<dbReference type="InterPro" id="IPR011051">
    <property type="entry name" value="RmlC_Cupin_sf"/>
</dbReference>
<accession>A0A501WCN6</accession>
<name>A0A501WCN6_9GAMM</name>
<dbReference type="SUPFAM" id="SSF51182">
    <property type="entry name" value="RmlC-like cupins"/>
    <property type="match status" value="2"/>
</dbReference>
<sequence length="216" mass="23929">MRLNADFSLPAIIRVDEHQWVASPQAGVERMMLDRVGEEKARATSLVRYVAGSSFPPHPHPGGEEILVLDGTFCDATGEFPAGTYIRNPPDSVHSPYCPDGATIFVKLRQMSDTETEFVRIDTNNPDNWQTVTPEHQMCLLYADQQEQVSLQSLAAGAAYMLTSNMLAELLILQGEIVYAGTSYGPGSWIRLPVGHEKCFTTATSSARFYQKLCRE</sequence>
<dbReference type="CDD" id="cd20303">
    <property type="entry name" value="cupin_ChrR_1"/>
    <property type="match status" value="1"/>
</dbReference>
<dbReference type="EMBL" id="VFRR01000043">
    <property type="protein sequence ID" value="TPE47349.1"/>
    <property type="molecule type" value="Genomic_DNA"/>
</dbReference>